<dbReference type="PANTHER" id="PTHR30283:SF4">
    <property type="entry name" value="PEROXIDE STRESS RESISTANCE PROTEIN YAAA"/>
    <property type="match status" value="1"/>
</dbReference>
<gene>
    <name evidence="3" type="ORF">H3C67_03935</name>
</gene>
<evidence type="ECO:0000313" key="3">
    <source>
        <dbReference type="EMBL" id="MBW7953915.1"/>
    </source>
</evidence>
<comment type="similarity">
    <text evidence="1">Belongs to the UPF0246 family.</text>
</comment>
<dbReference type="EMBL" id="JACFOF010000009">
    <property type="protein sequence ID" value="MBW7953915.1"/>
    <property type="molecule type" value="Genomic_DNA"/>
</dbReference>
<dbReference type="GO" id="GO:0033194">
    <property type="term" value="P:response to hydroperoxide"/>
    <property type="evidence" value="ECO:0007669"/>
    <property type="project" value="TreeGrafter"/>
</dbReference>
<dbReference type="Proteomes" id="UP000781173">
    <property type="component" value="Unassembled WGS sequence"/>
</dbReference>
<sequence>MKYCIPILFPCYDVIVSITLLLKLMLIIMTPAKRLNDVSYTEISSYLPDGGSTQPMFLKQAFELVKAIRKLGVTDLAKVMSVSPKIAELNYERFIDWELDHNQQNSVPAVLLYAGDVYQKLSPKEYSEKQRQHLQSSVRIVSGLYGLLRAYDLMQPYRLEMSTNLTASKYAGLQDYWKQDITKEVKKLAEESGLLVNLLSNEYEQAVDFEQIKTPKLKVIFKQMHKGRLKTIGLLAKKARGMFVDFVVKNSLTDQEDLKGFNTEGYKLQEEGKGYLVFALK</sequence>
<dbReference type="Pfam" id="PF03883">
    <property type="entry name" value="H2O2_YaaD"/>
    <property type="match status" value="1"/>
</dbReference>
<dbReference type="HAMAP" id="MF_00652">
    <property type="entry name" value="UPF0246"/>
    <property type="match status" value="1"/>
</dbReference>
<protein>
    <recommendedName>
        <fullName evidence="1">UPF0246 protein H3C67_03935</fullName>
    </recommendedName>
</protein>
<dbReference type="AlphaFoldDB" id="A0A952AKK5"/>
<evidence type="ECO:0000256" key="1">
    <source>
        <dbReference type="HAMAP-Rule" id="MF_00652"/>
    </source>
</evidence>
<evidence type="ECO:0000313" key="4">
    <source>
        <dbReference type="Proteomes" id="UP000781173"/>
    </source>
</evidence>
<feature type="transmembrane region" description="Helical" evidence="2">
    <location>
        <begin position="7"/>
        <end position="29"/>
    </location>
</feature>
<keyword evidence="2" id="KW-0472">Membrane</keyword>
<dbReference type="PANTHER" id="PTHR30283">
    <property type="entry name" value="PEROXIDE STRESS RESPONSE PROTEIN YAAA"/>
    <property type="match status" value="1"/>
</dbReference>
<keyword evidence="2" id="KW-0812">Transmembrane</keyword>
<accession>A0A952AKK5</accession>
<evidence type="ECO:0000256" key="2">
    <source>
        <dbReference type="SAM" id="Phobius"/>
    </source>
</evidence>
<proteinExistence type="inferred from homology"/>
<dbReference type="GO" id="GO:0005829">
    <property type="term" value="C:cytosol"/>
    <property type="evidence" value="ECO:0007669"/>
    <property type="project" value="TreeGrafter"/>
</dbReference>
<reference evidence="3" key="1">
    <citation type="journal article" date="2022" name="ISME J.">
        <title>A general approach to explore prokaryotic protein glycosylation reveals the unique surface layer modulation of an anammox bacterium.</title>
        <authorList>
            <person name="Pabst M."/>
            <person name="Grouzdev D.S."/>
            <person name="Lawson C.E."/>
            <person name="Kleikamp H.B.C."/>
            <person name="de Ram C."/>
            <person name="Louwen R."/>
            <person name="Lin Y.M."/>
            <person name="Lucker S."/>
            <person name="van Loosdrecht M.C.M."/>
            <person name="Laureni M."/>
        </authorList>
    </citation>
    <scope>NUCLEOTIDE SEQUENCE</scope>
    <source>
        <strain evidence="3">BROCD043</strain>
    </source>
</reference>
<organism evidence="3 4">
    <name type="scientific">Candidatus Dojkabacteria bacterium</name>
    <dbReference type="NCBI Taxonomy" id="2099670"/>
    <lineage>
        <taxon>Bacteria</taxon>
        <taxon>Candidatus Dojkabacteria</taxon>
    </lineage>
</organism>
<keyword evidence="2" id="KW-1133">Transmembrane helix</keyword>
<comment type="caution">
    <text evidence="3">The sequence shown here is derived from an EMBL/GenBank/DDBJ whole genome shotgun (WGS) entry which is preliminary data.</text>
</comment>
<name>A0A952AKK5_9BACT</name>
<dbReference type="InterPro" id="IPR005583">
    <property type="entry name" value="YaaA"/>
</dbReference>